<evidence type="ECO:0000256" key="1">
    <source>
        <dbReference type="SAM" id="MobiDB-lite"/>
    </source>
</evidence>
<dbReference type="InterPro" id="IPR045175">
    <property type="entry name" value="M28_fam"/>
</dbReference>
<dbReference type="Proteomes" id="UP000527616">
    <property type="component" value="Unassembled WGS sequence"/>
</dbReference>
<keyword evidence="3" id="KW-0732">Signal</keyword>
<dbReference type="InterPro" id="IPR007484">
    <property type="entry name" value="Peptidase_M28"/>
</dbReference>
<dbReference type="SUPFAM" id="SSF53187">
    <property type="entry name" value="Zn-dependent exopeptidases"/>
    <property type="match status" value="1"/>
</dbReference>
<name>A0A7Z0IL40_9ACTN</name>
<evidence type="ECO:0000313" key="6">
    <source>
        <dbReference type="Proteomes" id="UP000527616"/>
    </source>
</evidence>
<keyword evidence="2" id="KW-1133">Transmembrane helix</keyword>
<keyword evidence="2" id="KW-0472">Membrane</keyword>
<organism evidence="5 6">
    <name type="scientific">Naumannella cuiyingiana</name>
    <dbReference type="NCBI Taxonomy" id="1347891"/>
    <lineage>
        <taxon>Bacteria</taxon>
        <taxon>Bacillati</taxon>
        <taxon>Actinomycetota</taxon>
        <taxon>Actinomycetes</taxon>
        <taxon>Propionibacteriales</taxon>
        <taxon>Propionibacteriaceae</taxon>
        <taxon>Naumannella</taxon>
    </lineage>
</organism>
<feature type="compositionally biased region" description="Low complexity" evidence="1">
    <location>
        <begin position="431"/>
        <end position="481"/>
    </location>
</feature>
<feature type="signal peptide" evidence="3">
    <location>
        <begin position="1"/>
        <end position="34"/>
    </location>
</feature>
<dbReference type="RefSeq" id="WP_179444989.1">
    <property type="nucleotide sequence ID" value="NZ_JACBZS010000001.1"/>
</dbReference>
<dbReference type="EMBL" id="JACBZS010000001">
    <property type="protein sequence ID" value="NYI71122.1"/>
    <property type="molecule type" value="Genomic_DNA"/>
</dbReference>
<feature type="chain" id="PRO_5031332184" description="Peptidase M28 domain-containing protein" evidence="3">
    <location>
        <begin position="35"/>
        <end position="521"/>
    </location>
</feature>
<evidence type="ECO:0000259" key="4">
    <source>
        <dbReference type="Pfam" id="PF04389"/>
    </source>
</evidence>
<keyword evidence="6" id="KW-1185">Reference proteome</keyword>
<dbReference type="Gene3D" id="3.40.630.10">
    <property type="entry name" value="Zn peptidases"/>
    <property type="match status" value="1"/>
</dbReference>
<evidence type="ECO:0000313" key="5">
    <source>
        <dbReference type="EMBL" id="NYI71122.1"/>
    </source>
</evidence>
<dbReference type="InterPro" id="IPR013783">
    <property type="entry name" value="Ig-like_fold"/>
</dbReference>
<dbReference type="GO" id="GO:0005975">
    <property type="term" value="P:carbohydrate metabolic process"/>
    <property type="evidence" value="ECO:0007669"/>
    <property type="project" value="UniProtKB-ARBA"/>
</dbReference>
<dbReference type="GO" id="GO:0006508">
    <property type="term" value="P:proteolysis"/>
    <property type="evidence" value="ECO:0007669"/>
    <property type="project" value="InterPro"/>
</dbReference>
<accession>A0A7Z0IL40</accession>
<protein>
    <recommendedName>
        <fullName evidence="4">Peptidase M28 domain-containing protein</fullName>
    </recommendedName>
</protein>
<dbReference type="PANTHER" id="PTHR12147">
    <property type="entry name" value="METALLOPEPTIDASE M28 FAMILY MEMBER"/>
    <property type="match status" value="1"/>
</dbReference>
<evidence type="ECO:0000256" key="3">
    <source>
        <dbReference type="SAM" id="SignalP"/>
    </source>
</evidence>
<feature type="region of interest" description="Disordered" evidence="1">
    <location>
        <begin position="425"/>
        <end position="499"/>
    </location>
</feature>
<dbReference type="Pfam" id="PF04389">
    <property type="entry name" value="Peptidase_M28"/>
    <property type="match status" value="1"/>
</dbReference>
<dbReference type="GO" id="GO:0008235">
    <property type="term" value="F:metalloexopeptidase activity"/>
    <property type="evidence" value="ECO:0007669"/>
    <property type="project" value="InterPro"/>
</dbReference>
<comment type="caution">
    <text evidence="5">The sequence shown here is derived from an EMBL/GenBank/DDBJ whole genome shotgun (WGS) entry which is preliminary data.</text>
</comment>
<dbReference type="PANTHER" id="PTHR12147:SF26">
    <property type="entry name" value="PEPTIDASE M28 DOMAIN-CONTAINING PROTEIN"/>
    <property type="match status" value="1"/>
</dbReference>
<sequence length="521" mass="52742">MHATTPGRHRLAAALAILLLGLAGALTATPRAAAAPPDPMAFAENLDRDAIAADLAALQRIADENGGNRADGTPGGDATVEYLATRLAEAGYDVQRQTFTTRAGHESVNLIAETPTGRTDNVIMLGAHWDGVEAGAGMNDNASGTAALLQVATELADFGALNNQVRFAFWGAEETGLEGSRHYVGELSEDEVDQLVVYYNYDMIGSPNYLIGVENGKAETYNDKPLADGSAQAMDVQSGYFDAIGQPWQPSEMCCTDYNAFHDAGVPIGGLYTGGREAPKTEEEAAKFGGTAGEFPDPNYHSAGDDLANVSLEGVGINAGVMAYAAASLGLSSEPINGVAPPAAKLDPSAARPGAEITISGSGFVPGEPIEITIGDQQVATVRAGEDGALDARATVPDDAPAGATTVTIAQDPLAPIELDLEVESVPAPSPTGSPSSTAPSSPTSPSSPPGGDDTTAPTASAEPTATASPTAVPSQTTAAPAPRPRPPGVPLASTGGPALGAAALGVAALLAGAMLLRRRT</sequence>
<keyword evidence="2" id="KW-0812">Transmembrane</keyword>
<feature type="transmembrane region" description="Helical" evidence="2">
    <location>
        <begin position="499"/>
        <end position="517"/>
    </location>
</feature>
<proteinExistence type="predicted"/>
<evidence type="ECO:0000256" key="2">
    <source>
        <dbReference type="SAM" id="Phobius"/>
    </source>
</evidence>
<reference evidence="5 6" key="1">
    <citation type="submission" date="2020-07" db="EMBL/GenBank/DDBJ databases">
        <title>Sequencing the genomes of 1000 actinobacteria strains.</title>
        <authorList>
            <person name="Klenk H.-P."/>
        </authorList>
    </citation>
    <scope>NUCLEOTIDE SEQUENCE [LARGE SCALE GENOMIC DNA]</scope>
    <source>
        <strain evidence="5 6">DSM 103164</strain>
    </source>
</reference>
<dbReference type="Gene3D" id="2.60.40.10">
    <property type="entry name" value="Immunoglobulins"/>
    <property type="match status" value="1"/>
</dbReference>
<dbReference type="AlphaFoldDB" id="A0A7Z0IL40"/>
<feature type="domain" description="Peptidase M28" evidence="4">
    <location>
        <begin position="109"/>
        <end position="324"/>
    </location>
</feature>
<gene>
    <name evidence="5" type="ORF">GGQ54_001682</name>
</gene>